<evidence type="ECO:0000256" key="2">
    <source>
        <dbReference type="SAM" id="MobiDB-lite"/>
    </source>
</evidence>
<dbReference type="EMBL" id="BDHI01000002">
    <property type="protein sequence ID" value="GCB19328.1"/>
    <property type="molecule type" value="Genomic_DNA"/>
</dbReference>
<dbReference type="NCBIfam" id="TIGR02118">
    <property type="entry name" value="EthD family reductase"/>
    <property type="match status" value="1"/>
</dbReference>
<feature type="compositionally biased region" description="Polar residues" evidence="2">
    <location>
        <begin position="47"/>
        <end position="59"/>
    </location>
</feature>
<comment type="caution">
    <text evidence="3">The sequence shown here is derived from an EMBL/GenBank/DDBJ whole genome shotgun (WGS) entry which is preliminary data.</text>
</comment>
<dbReference type="Proteomes" id="UP000286921">
    <property type="component" value="Unassembled WGS sequence"/>
</dbReference>
<dbReference type="STRING" id="105351.A0A401KIZ4"/>
<sequence length="394" mass="44528">MQLQRRSQPAAAAAPEDNWSGVSNRAIRRRVQNRLNQRAYRARQRNDVQSSGAANNIHNLSSLSSPHPQSPLPPSGAITCRLSRDEHFRCTFAPPNVHELMADFETGALHSYLGGSPQTDILLNLSRMNVLRAAYQNAIALGMTAEWLCQDDTISIFSNHGPHVVPRNQVSIPYSLRPTALQRATPHHPWLDVFPFPCMRDNLIQAGDDLDDDELCHDLTAFWDTRSSNATLLVWGTPWDPRNWEVTEEFAKKWGVFLRGCPEILRSTNSWRARRGEKPLISINMTYTITVVFPNEPDAQYDIDYYTNVHMRLIEKHWSKYGLKSWSVTKFGPSLDGTAPVYAVGGRVHWESEEGMKGAFESPEVPEIMGDVVHFSNKQPIFLFGETVQPSPNP</sequence>
<name>A0A401KIZ4_ASPAW</name>
<dbReference type="PANTHER" id="PTHR38116:SF1">
    <property type="entry name" value="BZIP DOMAIN-CONTAINING PROTEIN"/>
    <property type="match status" value="1"/>
</dbReference>
<reference evidence="3 4" key="1">
    <citation type="submission" date="2016-09" db="EMBL/GenBank/DDBJ databases">
        <title>Aspergillus awamori IFM 58123T.</title>
        <authorList>
            <person name="Kusuya Y."/>
            <person name="Shimizu M."/>
            <person name="Takahashi H."/>
            <person name="Yaguchi T."/>
        </authorList>
    </citation>
    <scope>NUCLEOTIDE SEQUENCE [LARGE SCALE GENOMIC DNA]</scope>
    <source>
        <strain evidence="3 4">IFM 58123</strain>
    </source>
</reference>
<dbReference type="InterPro" id="IPR009799">
    <property type="entry name" value="EthD_dom"/>
</dbReference>
<accession>A0A401KIZ4</accession>
<protein>
    <recommendedName>
        <fullName evidence="5">BZIP domain-containing protein</fullName>
    </recommendedName>
</protein>
<proteinExistence type="inferred from homology"/>
<feature type="region of interest" description="Disordered" evidence="2">
    <location>
        <begin position="39"/>
        <end position="77"/>
    </location>
</feature>
<evidence type="ECO:0000256" key="1">
    <source>
        <dbReference type="ARBA" id="ARBA00005986"/>
    </source>
</evidence>
<dbReference type="Gene3D" id="3.30.70.100">
    <property type="match status" value="1"/>
</dbReference>
<comment type="similarity">
    <text evidence="1">Belongs to the tpcK family.</text>
</comment>
<dbReference type="GO" id="GO:0016491">
    <property type="term" value="F:oxidoreductase activity"/>
    <property type="evidence" value="ECO:0007669"/>
    <property type="project" value="InterPro"/>
</dbReference>
<dbReference type="InterPro" id="IPR011008">
    <property type="entry name" value="Dimeric_a/b-barrel"/>
</dbReference>
<dbReference type="SUPFAM" id="SSF54909">
    <property type="entry name" value="Dimeric alpha+beta barrel"/>
    <property type="match status" value="1"/>
</dbReference>
<keyword evidence="4" id="KW-1185">Reference proteome</keyword>
<feature type="region of interest" description="Disordered" evidence="2">
    <location>
        <begin position="1"/>
        <end position="25"/>
    </location>
</feature>
<organism evidence="3 4">
    <name type="scientific">Aspergillus awamori</name>
    <name type="common">Black koji mold</name>
    <dbReference type="NCBI Taxonomy" id="105351"/>
    <lineage>
        <taxon>Eukaryota</taxon>
        <taxon>Fungi</taxon>
        <taxon>Dikarya</taxon>
        <taxon>Ascomycota</taxon>
        <taxon>Pezizomycotina</taxon>
        <taxon>Eurotiomycetes</taxon>
        <taxon>Eurotiomycetidae</taxon>
        <taxon>Eurotiales</taxon>
        <taxon>Aspergillaceae</taxon>
        <taxon>Aspergillus</taxon>
    </lineage>
</organism>
<dbReference type="AlphaFoldDB" id="A0A401KIZ4"/>
<gene>
    <name evidence="3" type="ORF">AAWM_02213</name>
</gene>
<dbReference type="Pfam" id="PF11905">
    <property type="entry name" value="DUF3425"/>
    <property type="match status" value="1"/>
</dbReference>
<evidence type="ECO:0008006" key="5">
    <source>
        <dbReference type="Google" id="ProtNLM"/>
    </source>
</evidence>
<evidence type="ECO:0000313" key="4">
    <source>
        <dbReference type="Proteomes" id="UP000286921"/>
    </source>
</evidence>
<dbReference type="InterPro" id="IPR021833">
    <property type="entry name" value="DUF3425"/>
</dbReference>
<dbReference type="CDD" id="cd14688">
    <property type="entry name" value="bZIP_YAP"/>
    <property type="match status" value="1"/>
</dbReference>
<dbReference type="PANTHER" id="PTHR38116">
    <property type="entry name" value="CHROMOSOME 7, WHOLE GENOME SHOTGUN SEQUENCE"/>
    <property type="match status" value="1"/>
</dbReference>
<evidence type="ECO:0000313" key="3">
    <source>
        <dbReference type="EMBL" id="GCB19328.1"/>
    </source>
</evidence>